<dbReference type="Pfam" id="PF00069">
    <property type="entry name" value="Pkinase"/>
    <property type="match status" value="1"/>
</dbReference>
<dbReference type="Gene3D" id="3.40.50.720">
    <property type="entry name" value="NAD(P)-binding Rossmann-like Domain"/>
    <property type="match status" value="1"/>
</dbReference>
<evidence type="ECO:0000256" key="8">
    <source>
        <dbReference type="ARBA" id="ARBA00047899"/>
    </source>
</evidence>
<proteinExistence type="inferred from homology"/>
<dbReference type="OrthoDB" id="347657at2759"/>
<dbReference type="PROSITE" id="PS00107">
    <property type="entry name" value="PROTEIN_KINASE_ATP"/>
    <property type="match status" value="1"/>
</dbReference>
<dbReference type="CDD" id="cd05581">
    <property type="entry name" value="STKc_PDK1"/>
    <property type="match status" value="1"/>
</dbReference>
<dbReference type="InterPro" id="IPR017441">
    <property type="entry name" value="Protein_kinase_ATP_BS"/>
</dbReference>
<feature type="compositionally biased region" description="Polar residues" evidence="11">
    <location>
        <begin position="296"/>
        <end position="308"/>
    </location>
</feature>
<dbReference type="PROSITE" id="PS00108">
    <property type="entry name" value="PROTEIN_KINASE_ST"/>
    <property type="match status" value="1"/>
</dbReference>
<dbReference type="FunFam" id="3.30.200.20:FF:000128">
    <property type="entry name" value="Serine/threonine-protein kinase ksg1"/>
    <property type="match status" value="1"/>
</dbReference>
<keyword evidence="4" id="KW-0808">Transferase</keyword>
<dbReference type="InterPro" id="IPR039046">
    <property type="entry name" value="PDPK1"/>
</dbReference>
<dbReference type="GO" id="GO:0004674">
    <property type="term" value="F:protein serine/threonine kinase activity"/>
    <property type="evidence" value="ECO:0007669"/>
    <property type="project" value="UniProtKB-KW"/>
</dbReference>
<keyword evidence="7 10" id="KW-0067">ATP-binding</keyword>
<comment type="catalytic activity">
    <reaction evidence="8">
        <text>L-threonyl-[protein] + ATP = O-phospho-L-threonyl-[protein] + ADP + H(+)</text>
        <dbReference type="Rhea" id="RHEA:46608"/>
        <dbReference type="Rhea" id="RHEA-COMP:11060"/>
        <dbReference type="Rhea" id="RHEA-COMP:11605"/>
        <dbReference type="ChEBI" id="CHEBI:15378"/>
        <dbReference type="ChEBI" id="CHEBI:30013"/>
        <dbReference type="ChEBI" id="CHEBI:30616"/>
        <dbReference type="ChEBI" id="CHEBI:61977"/>
        <dbReference type="ChEBI" id="CHEBI:456216"/>
        <dbReference type="EC" id="2.7.11.1"/>
    </reaction>
</comment>
<dbReference type="InterPro" id="IPR036291">
    <property type="entry name" value="NAD(P)-bd_dom_sf"/>
</dbReference>
<dbReference type="GO" id="GO:0005524">
    <property type="term" value="F:ATP binding"/>
    <property type="evidence" value="ECO:0007669"/>
    <property type="project" value="UniProtKB-UniRule"/>
</dbReference>
<evidence type="ECO:0000256" key="5">
    <source>
        <dbReference type="ARBA" id="ARBA00022741"/>
    </source>
</evidence>
<accession>A0A5N6KVG0</accession>
<feature type="region of interest" description="Disordered" evidence="11">
    <location>
        <begin position="285"/>
        <end position="458"/>
    </location>
</feature>
<feature type="transmembrane region" description="Helical" evidence="12">
    <location>
        <begin position="1132"/>
        <end position="1152"/>
    </location>
</feature>
<keyword evidence="6" id="KW-0418">Kinase</keyword>
<comment type="catalytic activity">
    <reaction evidence="9">
        <text>L-seryl-[protein] + ATP = O-phospho-L-seryl-[protein] + ADP + H(+)</text>
        <dbReference type="Rhea" id="RHEA:17989"/>
        <dbReference type="Rhea" id="RHEA-COMP:9863"/>
        <dbReference type="Rhea" id="RHEA-COMP:11604"/>
        <dbReference type="ChEBI" id="CHEBI:15378"/>
        <dbReference type="ChEBI" id="CHEBI:29999"/>
        <dbReference type="ChEBI" id="CHEBI:30616"/>
        <dbReference type="ChEBI" id="CHEBI:83421"/>
        <dbReference type="ChEBI" id="CHEBI:456216"/>
        <dbReference type="EC" id="2.7.11.1"/>
    </reaction>
</comment>
<feature type="region of interest" description="Disordered" evidence="11">
    <location>
        <begin position="164"/>
        <end position="235"/>
    </location>
</feature>
<keyword evidence="12" id="KW-0472">Membrane</keyword>
<evidence type="ECO:0000256" key="2">
    <source>
        <dbReference type="ARBA" id="ARBA00012513"/>
    </source>
</evidence>
<dbReference type="InterPro" id="IPR011009">
    <property type="entry name" value="Kinase-like_dom_sf"/>
</dbReference>
<dbReference type="InterPro" id="IPR000719">
    <property type="entry name" value="Prot_kinase_dom"/>
</dbReference>
<keyword evidence="15" id="KW-1185">Reference proteome</keyword>
<feature type="binding site" evidence="10">
    <location>
        <position position="498"/>
    </location>
    <ligand>
        <name>ATP</name>
        <dbReference type="ChEBI" id="CHEBI:30616"/>
    </ligand>
</feature>
<dbReference type="PROSITE" id="PS50011">
    <property type="entry name" value="PROTEIN_KINASE_DOM"/>
    <property type="match status" value="1"/>
</dbReference>
<evidence type="ECO:0000256" key="4">
    <source>
        <dbReference type="ARBA" id="ARBA00022679"/>
    </source>
</evidence>
<dbReference type="InterPro" id="IPR008271">
    <property type="entry name" value="Ser/Thr_kinase_AS"/>
</dbReference>
<feature type="compositionally biased region" description="Low complexity" evidence="11">
    <location>
        <begin position="338"/>
        <end position="388"/>
    </location>
</feature>
<evidence type="ECO:0000259" key="13">
    <source>
        <dbReference type="PROSITE" id="PS50011"/>
    </source>
</evidence>
<feature type="compositionally biased region" description="Low complexity" evidence="11">
    <location>
        <begin position="200"/>
        <end position="224"/>
    </location>
</feature>
<evidence type="ECO:0000256" key="3">
    <source>
        <dbReference type="ARBA" id="ARBA00022527"/>
    </source>
</evidence>
<dbReference type="Pfam" id="PF00106">
    <property type="entry name" value="adh_short"/>
    <property type="match status" value="1"/>
</dbReference>
<dbReference type="SMART" id="SM00220">
    <property type="entry name" value="S_TKc"/>
    <property type="match status" value="1"/>
</dbReference>
<dbReference type="Proteomes" id="UP000327013">
    <property type="component" value="Unassembled WGS sequence"/>
</dbReference>
<feature type="region of interest" description="Disordered" evidence="11">
    <location>
        <begin position="755"/>
        <end position="812"/>
    </location>
</feature>
<dbReference type="Gene3D" id="3.30.200.20">
    <property type="entry name" value="Phosphorylase Kinase, domain 1"/>
    <property type="match status" value="1"/>
</dbReference>
<sequence length="1479" mass="159415">MKLERCQHSRAVGLRSIDMRHRPMLQSLDKAAEHSLEAALMKTCEKGPRQRTRHPWHFASCAKQGLATRVPKTVRRRRSFKGGGGGDAASTTAKPPDAQRRHQSGPGPGCGFCAKATAARPPPQRALDFSLDGRLCDPPRPFALSRASCEQAPAMDDLSLSQSYGGLRIANPDDDDSAAGRDVNSPVQSPGSQLREPPHHNVSPPAVPPAAAQQAAAIAHASHPPDAEPLNFSALGFDPTSYSHSSHLNPPGPAAAGPDYAQQPRLVHRQSMPLTDYQQQAYAAQGRERPYYPYSNRPTSGLYNHPNMSTGSGSTTESSYQRVRSESSQSAATVGGVRRSASRAAAAAAMSSSNPARVPSARQYPAAQSPAASAPTSSYPPRRSSRATNASQEGQPQQPQSQQQQQPAAPTTSRSGSYTTPSSSSYTTENLPQTSEEWQDRGAAQSIQRTVDSNGKPATKVVKKGVRDFVFGRTLGEGSYSQVLAATDRTTNREYAIKILDKKHIIKEKKVKYVNIEKDTLNRLTDHPGVVRLYYTFQDERSLYFVIDVAPNGELLGVLKKYSSFDEECSKFYGAEILDAIEYMHSRGIIHRDLKPENVLLDEQLHVKITDFGTAKILDLSKQDQFGSVSVRNDPMDGADTDRAVSFVGTAEYVSPELLTDKNACKASDLWAFGCIIYQLIAGRPPFKAPNEYLTFQKIVKLEYAFPDGFPHIARDLVMKLLVLDPKERLPIEGIKAHPFFSGIEWGKGLWKQKPPKLRPYRPHQRDAALAATRAQESYPGTSNMSKPSVQKPVLPHSSSGPTSASRPQPRVITELAPPTQLDIDWSPVLTRPNERVLKLGQLTVYSMPAPYSPTGRTQGGDQPSEAPSKFSRFFGASTTKKRTRLVMISSGARLIIAPSGGDKKEAKTVVDLADKEVTWKTQLDGKGYMVWKQRAIDRRVGGMHNERQGARGVTEHGFIILGRLKSSSRVFVATTGLVHHDGFFFAFGRPGRPPFLLPFILRSSVFLALRQPPPSTTGGRACMSRGVAKQQKHHDSSADMFNLHGGAATIGFSLAAADRHPFSSRTNVSLCFAQDTVVLHLRDNKRKNETAATMPLTIDTLLYSIYTTLLNPLLCTILTLSLAARSPTWSFAPLHAALVYTALVFALRILLALDSRGYFLSGDQQTTPRTLDWPREVVLVTGGCGGLGGLIAELYALRGVRVAVVDVLPETPERVEEWEAKGGAYFRCDVGDADAVAALRSRVEVAVRFFFSLVLCPLSSSAPSTSPLPPLFFHEVELQPSHETAVQRTSLTNNTARPTNSPHQRRGHHRPWPPRAHLPRDYRARIRHEPARTRVCAQHVPAGDAGGPRRRDRGDRGVGTGAAGRGGDRAVCIGEGGARGAALADPHGIGAAGAVDDAVVCGGRAAEFVLWAGRRGAGAGAAGGREGGCGDGWGGGGAIVCAVDCLVSGAAAGAAGVGQGVVGVGSGCLGWACAEAEG</sequence>
<feature type="transmembrane region" description="Helical" evidence="12">
    <location>
        <begin position="1102"/>
        <end position="1125"/>
    </location>
</feature>
<evidence type="ECO:0000256" key="9">
    <source>
        <dbReference type="ARBA" id="ARBA00048679"/>
    </source>
</evidence>
<feature type="domain" description="Protein kinase" evidence="13">
    <location>
        <begin position="469"/>
        <end position="741"/>
    </location>
</feature>
<keyword evidence="12" id="KW-1133">Transmembrane helix</keyword>
<dbReference type="PANTHER" id="PTHR24356">
    <property type="entry name" value="SERINE/THREONINE-PROTEIN KINASE"/>
    <property type="match status" value="1"/>
</dbReference>
<keyword evidence="12" id="KW-0812">Transmembrane</keyword>
<evidence type="ECO:0000313" key="14">
    <source>
        <dbReference type="EMBL" id="KAB8349511.1"/>
    </source>
</evidence>
<keyword evidence="5 10" id="KW-0547">Nucleotide-binding</keyword>
<feature type="compositionally biased region" description="Polar residues" evidence="11">
    <location>
        <begin position="797"/>
        <end position="807"/>
    </location>
</feature>
<reference evidence="14 15" key="1">
    <citation type="submission" date="2019-06" db="EMBL/GenBank/DDBJ databases">
        <title>A chromosomal-level reference genome of Carpinus fangiana (Coryloideae, Betulaceae).</title>
        <authorList>
            <person name="Yang X."/>
            <person name="Wang Z."/>
            <person name="Zhang L."/>
            <person name="Hao G."/>
            <person name="Liu J."/>
            <person name="Yang Y."/>
        </authorList>
    </citation>
    <scope>NUCLEOTIDE SEQUENCE [LARGE SCALE GENOMIC DNA]</scope>
    <source>
        <strain evidence="14">Cfa_2016G</strain>
        <tissue evidence="14">Leaf</tissue>
    </source>
</reference>
<evidence type="ECO:0000256" key="12">
    <source>
        <dbReference type="SAM" id="Phobius"/>
    </source>
</evidence>
<feature type="region of interest" description="Disordered" evidence="11">
    <location>
        <begin position="1284"/>
        <end position="1367"/>
    </location>
</feature>
<feature type="compositionally biased region" description="Polar residues" evidence="11">
    <location>
        <begin position="1284"/>
        <end position="1303"/>
    </location>
</feature>
<comment type="caution">
    <text evidence="14">The sequence shown here is derived from an EMBL/GenBank/DDBJ whole genome shotgun (WGS) entry which is preliminary data.</text>
</comment>
<keyword evidence="3" id="KW-0723">Serine/threonine-protein kinase</keyword>
<dbReference type="EC" id="2.7.11.1" evidence="2"/>
<feature type="compositionally biased region" description="Basic and acidic residues" evidence="11">
    <location>
        <begin position="1319"/>
        <end position="1333"/>
    </location>
</feature>
<gene>
    <name evidence="14" type="ORF">FH972_023537</name>
</gene>
<evidence type="ECO:0000256" key="6">
    <source>
        <dbReference type="ARBA" id="ARBA00022777"/>
    </source>
</evidence>
<organism evidence="14 15">
    <name type="scientific">Carpinus fangiana</name>
    <dbReference type="NCBI Taxonomy" id="176857"/>
    <lineage>
        <taxon>Eukaryota</taxon>
        <taxon>Viridiplantae</taxon>
        <taxon>Streptophyta</taxon>
        <taxon>Embryophyta</taxon>
        <taxon>Tracheophyta</taxon>
        <taxon>Spermatophyta</taxon>
        <taxon>Magnoliopsida</taxon>
        <taxon>eudicotyledons</taxon>
        <taxon>Gunneridae</taxon>
        <taxon>Pentapetalae</taxon>
        <taxon>rosids</taxon>
        <taxon>fabids</taxon>
        <taxon>Fagales</taxon>
        <taxon>Betulaceae</taxon>
        <taxon>Carpinus</taxon>
    </lineage>
</organism>
<protein>
    <recommendedName>
        <fullName evidence="2">non-specific serine/threonine protein kinase</fullName>
        <ecNumber evidence="2">2.7.11.1</ecNumber>
    </recommendedName>
</protein>
<feature type="compositionally biased region" description="Basic residues" evidence="11">
    <location>
        <begin position="1304"/>
        <end position="1313"/>
    </location>
</feature>
<feature type="compositionally biased region" description="Polar residues" evidence="11">
    <location>
        <begin position="775"/>
        <end position="789"/>
    </location>
</feature>
<dbReference type="SUPFAM" id="SSF51735">
    <property type="entry name" value="NAD(P)-binding Rossmann-fold domains"/>
    <property type="match status" value="1"/>
</dbReference>
<dbReference type="Gene3D" id="1.10.510.10">
    <property type="entry name" value="Transferase(Phosphotransferase) domain 1"/>
    <property type="match status" value="1"/>
</dbReference>
<dbReference type="FunFam" id="1.10.510.10:FF:000163">
    <property type="entry name" value="3-phosphoinositide-dependent protein kinase 1"/>
    <property type="match status" value="1"/>
</dbReference>
<evidence type="ECO:0000256" key="10">
    <source>
        <dbReference type="PROSITE-ProRule" id="PRU10141"/>
    </source>
</evidence>
<dbReference type="InterPro" id="IPR002347">
    <property type="entry name" value="SDR_fam"/>
</dbReference>
<evidence type="ECO:0000256" key="7">
    <source>
        <dbReference type="ARBA" id="ARBA00022840"/>
    </source>
</evidence>
<dbReference type="EMBL" id="VIBQ01000014">
    <property type="protein sequence ID" value="KAB8349511.1"/>
    <property type="molecule type" value="Genomic_DNA"/>
</dbReference>
<feature type="compositionally biased region" description="Low complexity" evidence="11">
    <location>
        <begin position="395"/>
        <end position="428"/>
    </location>
</feature>
<dbReference type="InterPro" id="IPR050236">
    <property type="entry name" value="Ser_Thr_kinase_AGC"/>
</dbReference>
<evidence type="ECO:0000313" key="15">
    <source>
        <dbReference type="Proteomes" id="UP000327013"/>
    </source>
</evidence>
<evidence type="ECO:0000256" key="1">
    <source>
        <dbReference type="ARBA" id="ARBA00010006"/>
    </source>
</evidence>
<dbReference type="SUPFAM" id="SSF56112">
    <property type="entry name" value="Protein kinase-like (PK-like)"/>
    <property type="match status" value="1"/>
</dbReference>
<feature type="region of interest" description="Disordered" evidence="11">
    <location>
        <begin position="241"/>
        <end position="260"/>
    </location>
</feature>
<name>A0A5N6KVG0_9ROSI</name>
<feature type="compositionally biased region" description="Polar residues" evidence="11">
    <location>
        <begin position="320"/>
        <end position="332"/>
    </location>
</feature>
<feature type="region of interest" description="Disordered" evidence="11">
    <location>
        <begin position="73"/>
        <end position="118"/>
    </location>
</feature>
<feature type="compositionally biased region" description="Basic and acidic residues" evidence="11">
    <location>
        <begin position="1348"/>
        <end position="1357"/>
    </location>
</feature>
<feature type="compositionally biased region" description="Low complexity" evidence="11">
    <location>
        <begin position="309"/>
        <end position="319"/>
    </location>
</feature>
<dbReference type="GO" id="GO:0035556">
    <property type="term" value="P:intracellular signal transduction"/>
    <property type="evidence" value="ECO:0007669"/>
    <property type="project" value="TreeGrafter"/>
</dbReference>
<evidence type="ECO:0000256" key="11">
    <source>
        <dbReference type="SAM" id="MobiDB-lite"/>
    </source>
</evidence>
<comment type="similarity">
    <text evidence="1">Belongs to the protein kinase superfamily. AGC Ser/Thr protein kinase family. PDPK1 subfamily.</text>
</comment>
<dbReference type="PANTHER" id="PTHR24356:SF163">
    <property type="entry name" value="3-PHOSPHOINOSITIDE-DEPENDENT PROTEIN KINASE 1-RELATED"/>
    <property type="match status" value="1"/>
</dbReference>